<organism evidence="1 2">
    <name type="scientific">Eikenella corrodens</name>
    <dbReference type="NCBI Taxonomy" id="539"/>
    <lineage>
        <taxon>Bacteria</taxon>
        <taxon>Pseudomonadati</taxon>
        <taxon>Pseudomonadota</taxon>
        <taxon>Betaproteobacteria</taxon>
        <taxon>Neisseriales</taxon>
        <taxon>Neisseriaceae</taxon>
        <taxon>Eikenella</taxon>
    </lineage>
</organism>
<accession>A0A1A9RJB5</accession>
<sequence length="74" mass="8813">MDVNQPRMLRENKDINALMTMRFKSLNIVGYFRPRGAWTKDPLGFINDEYGTIRRPLVPCFHAFAFGYFFMLYL</sequence>
<proteinExistence type="predicted"/>
<evidence type="ECO:0000313" key="1">
    <source>
        <dbReference type="EMBL" id="OAM18486.1"/>
    </source>
</evidence>
<protein>
    <submittedName>
        <fullName evidence="1">Uncharacterized protein</fullName>
    </submittedName>
</protein>
<reference evidence="2" key="1">
    <citation type="submission" date="2016-05" db="EMBL/GenBank/DDBJ databases">
        <title>Draft genome of Corynebacterium afermentans subsp. afermentans LCDC 88199T.</title>
        <authorList>
            <person name="Bernier A.-M."/>
            <person name="Bernard K."/>
        </authorList>
    </citation>
    <scope>NUCLEOTIDE SEQUENCE [LARGE SCALE GENOMIC DNA]</scope>
    <source>
        <strain evidence="2">NML01-0328</strain>
    </source>
</reference>
<name>A0A1A9RJB5_EIKCO</name>
<dbReference type="AlphaFoldDB" id="A0A1A9RJB5"/>
<dbReference type="Proteomes" id="UP000078003">
    <property type="component" value="Unassembled WGS sequence"/>
</dbReference>
<gene>
    <name evidence="1" type="ORF">A7P85_02070</name>
</gene>
<evidence type="ECO:0000313" key="2">
    <source>
        <dbReference type="Proteomes" id="UP000078003"/>
    </source>
</evidence>
<dbReference type="EMBL" id="LXSF01000001">
    <property type="protein sequence ID" value="OAM18486.1"/>
    <property type="molecule type" value="Genomic_DNA"/>
</dbReference>
<comment type="caution">
    <text evidence="1">The sequence shown here is derived from an EMBL/GenBank/DDBJ whole genome shotgun (WGS) entry which is preliminary data.</text>
</comment>